<reference evidence="1" key="1">
    <citation type="submission" date="2023-07" db="EMBL/GenBank/DDBJ databases">
        <title>draft genome sequence of fig (Ficus carica).</title>
        <authorList>
            <person name="Takahashi T."/>
            <person name="Nishimura K."/>
        </authorList>
    </citation>
    <scope>NUCLEOTIDE SEQUENCE</scope>
</reference>
<comment type="caution">
    <text evidence="1">The sequence shown here is derived from an EMBL/GenBank/DDBJ whole genome shotgun (WGS) entry which is preliminary data.</text>
</comment>
<sequence length="75" mass="7866">MVPAATPNEIGLAPVPVSYGDHPPASAIYHITNNLHLPWQDLPSETTIPLSLTLTGTVAPLPVTPIASCYSLHNA</sequence>
<protein>
    <submittedName>
        <fullName evidence="1">Uncharacterized protein</fullName>
    </submittedName>
</protein>
<keyword evidence="2" id="KW-1185">Reference proteome</keyword>
<name>A0AA88DCY3_FICCA</name>
<dbReference type="EMBL" id="BTGU01000046">
    <property type="protein sequence ID" value="GMN53440.1"/>
    <property type="molecule type" value="Genomic_DNA"/>
</dbReference>
<evidence type="ECO:0000313" key="2">
    <source>
        <dbReference type="Proteomes" id="UP001187192"/>
    </source>
</evidence>
<organism evidence="1 2">
    <name type="scientific">Ficus carica</name>
    <name type="common">Common fig</name>
    <dbReference type="NCBI Taxonomy" id="3494"/>
    <lineage>
        <taxon>Eukaryota</taxon>
        <taxon>Viridiplantae</taxon>
        <taxon>Streptophyta</taxon>
        <taxon>Embryophyta</taxon>
        <taxon>Tracheophyta</taxon>
        <taxon>Spermatophyta</taxon>
        <taxon>Magnoliopsida</taxon>
        <taxon>eudicotyledons</taxon>
        <taxon>Gunneridae</taxon>
        <taxon>Pentapetalae</taxon>
        <taxon>rosids</taxon>
        <taxon>fabids</taxon>
        <taxon>Rosales</taxon>
        <taxon>Moraceae</taxon>
        <taxon>Ficeae</taxon>
        <taxon>Ficus</taxon>
    </lineage>
</organism>
<dbReference type="AlphaFoldDB" id="A0AA88DCY3"/>
<evidence type="ECO:0000313" key="1">
    <source>
        <dbReference type="EMBL" id="GMN53440.1"/>
    </source>
</evidence>
<accession>A0AA88DCY3</accession>
<dbReference type="Proteomes" id="UP001187192">
    <property type="component" value="Unassembled WGS sequence"/>
</dbReference>
<gene>
    <name evidence="1" type="ORF">TIFTF001_022572</name>
</gene>
<proteinExistence type="predicted"/>